<dbReference type="Proteomes" id="UP000807306">
    <property type="component" value="Unassembled WGS sequence"/>
</dbReference>
<protein>
    <recommendedName>
        <fullName evidence="2">GmrSD restriction endonucleases N-terminal domain-containing protein</fullName>
    </recommendedName>
</protein>
<proteinExistence type="predicted"/>
<sequence length="910" mass="99382">MPVTTWKHVDGEESDLTDLSDEEEDELEQTPVPVVPLPPPPAPVARPKVAKEPAAPARKSNRAATQEATKQSEARSNYPKPALQPPRDTSYNAYSLYEKILSGHIDLNPEYQRDVVWNDAKQSSLINSLYHNFHIPQILFSVYQDEYGMVKYVCIDGKQRLTSIFRFFHGEIPFKANSSSSDGSAPGNKKEWFRKDPGVKGRKLLGEVYQNKFKNTQIACVEYSGLGSQHEREMFQRVQLGVSLGPADRLVAINGPWADMVRALRSRINKTAGFEGYLDWGKARGKDFQALAHIVYLSLNGTSPRKAEPTPNRIESFLASSDGDVSKTRREVFQTMDIFCRIASSDVWHEPLTVDLTPSEFVLSSYLVFVHRTNLTDGQLSQAVGMLRSQSKKEGKKKAKGEKASNNAHFKALLTFIHKNVGQLLDGGNLETVEADRRPAAQRPSERVETTQDPFKYQVDAMESKEVAAPVGQIRPTGRKASGTKRKREPDVNQEGSDESDFVPLINSSKKMKVKKQEPEAAAATSKLSTKKGASKAKTTVKKAPASSTAPKVSTSSTTKKPVSALTSKPLASGSSSHEKVNIAPQVGKRTPNSSKRPESGTSSRSVSLGPNTYAIEPNNHSTIPPVPSHKIPLPGRPRAAMQSQSCSRTLAALPEPADSRLAFEGDYSSSQNMETSFAAPSDQTARMNLRNFVAPAQNPPVSPIMYANGPSNTPDSPNVQTPSGTSNGKFSHLKFSRNALPEVDLPFSLADSRARQGAPRIQTQPISNSRDSNDQWRQDFHALNLLSPTTPQTSGVTSGSAGGLQSAQSFGGNGSAAHQRRHSAMITPTPSPPIMHQQTNFINHPIANAPPPDPRSHVPPREPRAHRTQDPRRKSSGHIDQVTANNGHATATAHSAAEHIKSAMARHKR</sequence>
<organism evidence="3 4">
    <name type="scientific">Crepidotus variabilis</name>
    <dbReference type="NCBI Taxonomy" id="179855"/>
    <lineage>
        <taxon>Eukaryota</taxon>
        <taxon>Fungi</taxon>
        <taxon>Dikarya</taxon>
        <taxon>Basidiomycota</taxon>
        <taxon>Agaricomycotina</taxon>
        <taxon>Agaricomycetes</taxon>
        <taxon>Agaricomycetidae</taxon>
        <taxon>Agaricales</taxon>
        <taxon>Agaricineae</taxon>
        <taxon>Crepidotaceae</taxon>
        <taxon>Crepidotus</taxon>
    </lineage>
</organism>
<dbReference type="InterPro" id="IPR004919">
    <property type="entry name" value="GmrSD_N"/>
</dbReference>
<gene>
    <name evidence="3" type="ORF">CPB83DRAFT_892460</name>
</gene>
<dbReference type="AlphaFoldDB" id="A0A9P6JS15"/>
<accession>A0A9P6JS15</accession>
<feature type="region of interest" description="Disordered" evidence="1">
    <location>
        <begin position="1"/>
        <end position="87"/>
    </location>
</feature>
<dbReference type="Pfam" id="PF03235">
    <property type="entry name" value="GmrSD_N"/>
    <property type="match status" value="1"/>
</dbReference>
<feature type="region of interest" description="Disordered" evidence="1">
    <location>
        <begin position="787"/>
        <end position="910"/>
    </location>
</feature>
<feature type="region of interest" description="Disordered" evidence="1">
    <location>
        <begin position="709"/>
        <end position="732"/>
    </location>
</feature>
<feature type="compositionally biased region" description="Basic residues" evidence="1">
    <location>
        <begin position="529"/>
        <end position="541"/>
    </location>
</feature>
<feature type="compositionally biased region" description="Low complexity" evidence="1">
    <location>
        <begin position="542"/>
        <end position="565"/>
    </location>
</feature>
<feature type="compositionally biased region" description="Polar residues" evidence="1">
    <location>
        <begin position="591"/>
        <end position="611"/>
    </location>
</feature>
<name>A0A9P6JS15_9AGAR</name>
<evidence type="ECO:0000259" key="2">
    <source>
        <dbReference type="Pfam" id="PF03235"/>
    </source>
</evidence>
<feature type="compositionally biased region" description="Polar residues" evidence="1">
    <location>
        <begin position="787"/>
        <end position="798"/>
    </location>
</feature>
<feature type="domain" description="GmrSD restriction endonucleases N-terminal" evidence="2">
    <location>
        <begin position="98"/>
        <end position="184"/>
    </location>
</feature>
<evidence type="ECO:0000256" key="1">
    <source>
        <dbReference type="SAM" id="MobiDB-lite"/>
    </source>
</evidence>
<feature type="region of interest" description="Disordered" evidence="1">
    <location>
        <begin position="464"/>
        <end position="627"/>
    </location>
</feature>
<feature type="compositionally biased region" description="Polar residues" evidence="1">
    <location>
        <begin position="62"/>
        <end position="75"/>
    </location>
</feature>
<dbReference type="PANTHER" id="PTHR39639:SF1">
    <property type="entry name" value="DUF262 DOMAIN-CONTAINING PROTEIN"/>
    <property type="match status" value="1"/>
</dbReference>
<feature type="compositionally biased region" description="Acidic residues" evidence="1">
    <location>
        <begin position="12"/>
        <end position="28"/>
    </location>
</feature>
<feature type="compositionally biased region" description="Low complexity" evidence="1">
    <location>
        <begin position="884"/>
        <end position="896"/>
    </location>
</feature>
<dbReference type="PANTHER" id="PTHR39639">
    <property type="entry name" value="CHROMOSOME 16, WHOLE GENOME SHOTGUN SEQUENCE"/>
    <property type="match status" value="1"/>
</dbReference>
<feature type="compositionally biased region" description="Basic and acidic residues" evidence="1">
    <location>
        <begin position="855"/>
        <end position="874"/>
    </location>
</feature>
<feature type="compositionally biased region" description="Pro residues" evidence="1">
    <location>
        <begin position="33"/>
        <end position="44"/>
    </location>
</feature>
<feature type="compositionally biased region" description="Polar residues" evidence="1">
    <location>
        <begin position="762"/>
        <end position="771"/>
    </location>
</feature>
<reference evidence="3" key="1">
    <citation type="submission" date="2020-11" db="EMBL/GenBank/DDBJ databases">
        <authorList>
            <consortium name="DOE Joint Genome Institute"/>
            <person name="Ahrendt S."/>
            <person name="Riley R."/>
            <person name="Andreopoulos W."/>
            <person name="Labutti K."/>
            <person name="Pangilinan J."/>
            <person name="Ruiz-Duenas F.J."/>
            <person name="Barrasa J.M."/>
            <person name="Sanchez-Garcia M."/>
            <person name="Camarero S."/>
            <person name="Miyauchi S."/>
            <person name="Serrano A."/>
            <person name="Linde D."/>
            <person name="Babiker R."/>
            <person name="Drula E."/>
            <person name="Ayuso-Fernandez I."/>
            <person name="Pacheco R."/>
            <person name="Padilla G."/>
            <person name="Ferreira P."/>
            <person name="Barriuso J."/>
            <person name="Kellner H."/>
            <person name="Castanera R."/>
            <person name="Alfaro M."/>
            <person name="Ramirez L."/>
            <person name="Pisabarro A.G."/>
            <person name="Kuo A."/>
            <person name="Tritt A."/>
            <person name="Lipzen A."/>
            <person name="He G."/>
            <person name="Yan M."/>
            <person name="Ng V."/>
            <person name="Cullen D."/>
            <person name="Martin F."/>
            <person name="Rosso M.-N."/>
            <person name="Henrissat B."/>
            <person name="Hibbett D."/>
            <person name="Martinez A.T."/>
            <person name="Grigoriev I.V."/>
        </authorList>
    </citation>
    <scope>NUCLEOTIDE SEQUENCE</scope>
    <source>
        <strain evidence="3">CBS 506.95</strain>
    </source>
</reference>
<evidence type="ECO:0000313" key="3">
    <source>
        <dbReference type="EMBL" id="KAF9530836.1"/>
    </source>
</evidence>
<dbReference type="EMBL" id="MU157838">
    <property type="protein sequence ID" value="KAF9530836.1"/>
    <property type="molecule type" value="Genomic_DNA"/>
</dbReference>
<feature type="region of interest" description="Disordered" evidence="1">
    <location>
        <begin position="754"/>
        <end position="774"/>
    </location>
</feature>
<evidence type="ECO:0000313" key="4">
    <source>
        <dbReference type="Proteomes" id="UP000807306"/>
    </source>
</evidence>
<comment type="caution">
    <text evidence="3">The sequence shown here is derived from an EMBL/GenBank/DDBJ whole genome shotgun (WGS) entry which is preliminary data.</text>
</comment>
<keyword evidence="4" id="KW-1185">Reference proteome</keyword>
<feature type="compositionally biased region" description="Polar residues" evidence="1">
    <location>
        <begin position="710"/>
        <end position="730"/>
    </location>
</feature>
<dbReference type="OrthoDB" id="5419821at2759"/>